<organism evidence="1 2">
    <name type="scientific">Crotalaria pallida</name>
    <name type="common">Smooth rattlebox</name>
    <name type="synonym">Crotalaria striata</name>
    <dbReference type="NCBI Taxonomy" id="3830"/>
    <lineage>
        <taxon>Eukaryota</taxon>
        <taxon>Viridiplantae</taxon>
        <taxon>Streptophyta</taxon>
        <taxon>Embryophyta</taxon>
        <taxon>Tracheophyta</taxon>
        <taxon>Spermatophyta</taxon>
        <taxon>Magnoliopsida</taxon>
        <taxon>eudicotyledons</taxon>
        <taxon>Gunneridae</taxon>
        <taxon>Pentapetalae</taxon>
        <taxon>rosids</taxon>
        <taxon>fabids</taxon>
        <taxon>Fabales</taxon>
        <taxon>Fabaceae</taxon>
        <taxon>Papilionoideae</taxon>
        <taxon>50 kb inversion clade</taxon>
        <taxon>genistoids sensu lato</taxon>
        <taxon>core genistoids</taxon>
        <taxon>Crotalarieae</taxon>
        <taxon>Crotalaria</taxon>
    </lineage>
</organism>
<sequence length="118" mass="14085">MDVIKNKKHWFSSRSQRTQNIRLGRSYTRPHNRTYSLISYDGKKTVWQMVWRKLKREKKRVFNSPDSVDGVYDLETYSMNFDHGTGWMEPDNLSRSFSARYADPSRILPPRHLLAFEA</sequence>
<evidence type="ECO:0000313" key="2">
    <source>
        <dbReference type="Proteomes" id="UP001372338"/>
    </source>
</evidence>
<protein>
    <submittedName>
        <fullName evidence="1">Uncharacterized protein</fullName>
    </submittedName>
</protein>
<gene>
    <name evidence="1" type="ORF">RIF29_12205</name>
</gene>
<keyword evidence="2" id="KW-1185">Reference proteome</keyword>
<dbReference type="PANTHER" id="PTHR33168">
    <property type="entry name" value="STRESS INDUCED PROTEIN-RELATED"/>
    <property type="match status" value="1"/>
</dbReference>
<accession>A0AAN9IMX5</accession>
<dbReference type="AlphaFoldDB" id="A0AAN9IMX5"/>
<comment type="caution">
    <text evidence="1">The sequence shown here is derived from an EMBL/GenBank/DDBJ whole genome shotgun (WGS) entry which is preliminary data.</text>
</comment>
<reference evidence="1 2" key="1">
    <citation type="submission" date="2024-01" db="EMBL/GenBank/DDBJ databases">
        <title>The genomes of 5 underutilized Papilionoideae crops provide insights into root nodulation and disease resistanc.</title>
        <authorList>
            <person name="Yuan L."/>
        </authorList>
    </citation>
    <scope>NUCLEOTIDE SEQUENCE [LARGE SCALE GENOMIC DNA]</scope>
    <source>
        <strain evidence="1">ZHUSHIDOU_FW_LH</strain>
        <tissue evidence="1">Leaf</tissue>
    </source>
</reference>
<proteinExistence type="predicted"/>
<dbReference type="Proteomes" id="UP001372338">
    <property type="component" value="Unassembled WGS sequence"/>
</dbReference>
<name>A0AAN9IMX5_CROPI</name>
<dbReference type="EMBL" id="JAYWIO010000002">
    <property type="protein sequence ID" value="KAK7283012.1"/>
    <property type="molecule type" value="Genomic_DNA"/>
</dbReference>
<evidence type="ECO:0000313" key="1">
    <source>
        <dbReference type="EMBL" id="KAK7283012.1"/>
    </source>
</evidence>